<gene>
    <name evidence="9" type="ORF">BVG16_15195</name>
</gene>
<evidence type="ECO:0000256" key="3">
    <source>
        <dbReference type="ARBA" id="ARBA00022448"/>
    </source>
</evidence>
<comment type="similarity">
    <text evidence="2">Belongs to the amino acid-polyamine-organocation (APC) superfamily. Spore germination protein (SGP) (TC 2.A.3.9) family.</text>
</comment>
<accession>A0A1T2XDT6</accession>
<dbReference type="OrthoDB" id="2381188at2"/>
<keyword evidence="5 8" id="KW-0812">Transmembrane</keyword>
<dbReference type="Pfam" id="PF03845">
    <property type="entry name" value="Spore_permease"/>
    <property type="match status" value="1"/>
</dbReference>
<dbReference type="EMBL" id="MSZX01000005">
    <property type="protein sequence ID" value="OPA77773.1"/>
    <property type="molecule type" value="Genomic_DNA"/>
</dbReference>
<evidence type="ECO:0000256" key="6">
    <source>
        <dbReference type="ARBA" id="ARBA00022989"/>
    </source>
</evidence>
<feature type="transmembrane region" description="Helical" evidence="8">
    <location>
        <begin position="181"/>
        <end position="204"/>
    </location>
</feature>
<evidence type="ECO:0000256" key="7">
    <source>
        <dbReference type="ARBA" id="ARBA00023136"/>
    </source>
</evidence>
<evidence type="ECO:0000256" key="2">
    <source>
        <dbReference type="ARBA" id="ARBA00007998"/>
    </source>
</evidence>
<organism evidence="9 10">
    <name type="scientific">Paenibacillus selenitireducens</name>
    <dbReference type="NCBI Taxonomy" id="1324314"/>
    <lineage>
        <taxon>Bacteria</taxon>
        <taxon>Bacillati</taxon>
        <taxon>Bacillota</taxon>
        <taxon>Bacilli</taxon>
        <taxon>Bacillales</taxon>
        <taxon>Paenibacillaceae</taxon>
        <taxon>Paenibacillus</taxon>
    </lineage>
</organism>
<keyword evidence="10" id="KW-1185">Reference proteome</keyword>
<feature type="transmembrane region" description="Helical" evidence="8">
    <location>
        <begin position="303"/>
        <end position="321"/>
    </location>
</feature>
<sequence>MKAGTKSITFFQACMILILSTGLLNHVNIIPLLLQCTGNDGWMSILLVLCIALLWIPTLLYVLNRKGTRPIYLWLKEQSGSFIAWVIVGILILYLFSIAFVTLKDTTNWTMTSYLTRTPVFMLASILTLLCSLSALAGIRSIAICAGALLPIVIILGYFVMGLNFQYKDYSLITPLFENGFYPILKGIVYPGAGMVELFMFLLLQHHLSTKVSYKGLAILAICLAGLTIGPYLGSIANFGREIATDLRFPVFEQWRLVTIGKYINHLDFLSIYQWLSGAFIRISLAIFFVYDLTPIRGKRPKFIFCVSVSIALILAVQFSMSDMLFMKWLYTLYYPTITISIIVLSFIMCLLTWIHQANRRIKSHDQPSN</sequence>
<dbReference type="GO" id="GO:0016020">
    <property type="term" value="C:membrane"/>
    <property type="evidence" value="ECO:0007669"/>
    <property type="project" value="UniProtKB-SubCell"/>
</dbReference>
<protein>
    <submittedName>
        <fullName evidence="9">Spore gernimation protein</fullName>
    </submittedName>
</protein>
<evidence type="ECO:0000256" key="8">
    <source>
        <dbReference type="SAM" id="Phobius"/>
    </source>
</evidence>
<proteinExistence type="inferred from homology"/>
<feature type="transmembrane region" description="Helical" evidence="8">
    <location>
        <begin position="114"/>
        <end position="135"/>
    </location>
</feature>
<feature type="transmembrane region" description="Helical" evidence="8">
    <location>
        <begin position="7"/>
        <end position="30"/>
    </location>
</feature>
<dbReference type="STRING" id="1324314.BVG16_15195"/>
<dbReference type="AlphaFoldDB" id="A0A1T2XDT6"/>
<evidence type="ECO:0000256" key="4">
    <source>
        <dbReference type="ARBA" id="ARBA00022544"/>
    </source>
</evidence>
<feature type="transmembrane region" description="Helical" evidence="8">
    <location>
        <begin position="42"/>
        <end position="62"/>
    </location>
</feature>
<keyword evidence="6 8" id="KW-1133">Transmembrane helix</keyword>
<keyword evidence="4" id="KW-0309">Germination</keyword>
<evidence type="ECO:0000256" key="5">
    <source>
        <dbReference type="ARBA" id="ARBA00022692"/>
    </source>
</evidence>
<keyword evidence="3" id="KW-0813">Transport</keyword>
<evidence type="ECO:0000256" key="1">
    <source>
        <dbReference type="ARBA" id="ARBA00004141"/>
    </source>
</evidence>
<keyword evidence="7 8" id="KW-0472">Membrane</keyword>
<dbReference type="RefSeq" id="WP_078499516.1">
    <property type="nucleotide sequence ID" value="NZ_MSZX01000005.1"/>
</dbReference>
<dbReference type="Proteomes" id="UP000190188">
    <property type="component" value="Unassembled WGS sequence"/>
</dbReference>
<comment type="caution">
    <text evidence="9">The sequence shown here is derived from an EMBL/GenBank/DDBJ whole genome shotgun (WGS) entry which is preliminary data.</text>
</comment>
<feature type="transmembrane region" description="Helical" evidence="8">
    <location>
        <begin position="333"/>
        <end position="355"/>
    </location>
</feature>
<name>A0A1T2XDT6_9BACL</name>
<dbReference type="PANTHER" id="PTHR34975">
    <property type="entry name" value="SPORE GERMINATION PROTEIN A2"/>
    <property type="match status" value="1"/>
</dbReference>
<feature type="transmembrane region" description="Helical" evidence="8">
    <location>
        <begin position="272"/>
        <end position="291"/>
    </location>
</feature>
<dbReference type="InterPro" id="IPR004761">
    <property type="entry name" value="Spore_GerAB"/>
</dbReference>
<reference evidence="9 10" key="1">
    <citation type="submission" date="2017-01" db="EMBL/GenBank/DDBJ databases">
        <title>Genome analysis of Paenibacillus selenitrireducens ES3-24.</title>
        <authorList>
            <person name="Xu D."/>
            <person name="Yao R."/>
            <person name="Zheng S."/>
        </authorList>
    </citation>
    <scope>NUCLEOTIDE SEQUENCE [LARGE SCALE GENOMIC DNA]</scope>
    <source>
        <strain evidence="9 10">ES3-24</strain>
    </source>
</reference>
<comment type="subcellular location">
    <subcellularLocation>
        <location evidence="1">Membrane</location>
        <topology evidence="1">Multi-pass membrane protein</topology>
    </subcellularLocation>
</comment>
<dbReference type="PANTHER" id="PTHR34975:SF2">
    <property type="entry name" value="SPORE GERMINATION PROTEIN A2"/>
    <property type="match status" value="1"/>
</dbReference>
<evidence type="ECO:0000313" key="10">
    <source>
        <dbReference type="Proteomes" id="UP000190188"/>
    </source>
</evidence>
<dbReference type="NCBIfam" id="TIGR00912">
    <property type="entry name" value="2A0309"/>
    <property type="match status" value="1"/>
</dbReference>
<feature type="transmembrane region" description="Helical" evidence="8">
    <location>
        <begin position="82"/>
        <end position="102"/>
    </location>
</feature>
<evidence type="ECO:0000313" key="9">
    <source>
        <dbReference type="EMBL" id="OPA77773.1"/>
    </source>
</evidence>
<feature type="transmembrane region" description="Helical" evidence="8">
    <location>
        <begin position="216"/>
        <end position="234"/>
    </location>
</feature>
<feature type="transmembrane region" description="Helical" evidence="8">
    <location>
        <begin position="142"/>
        <end position="161"/>
    </location>
</feature>
<dbReference type="GO" id="GO:0009847">
    <property type="term" value="P:spore germination"/>
    <property type="evidence" value="ECO:0007669"/>
    <property type="project" value="InterPro"/>
</dbReference>